<dbReference type="InParanoid" id="A0A3N4LZR4"/>
<dbReference type="EMBL" id="ML121529">
    <property type="protein sequence ID" value="RPB28300.1"/>
    <property type="molecule type" value="Genomic_DNA"/>
</dbReference>
<name>A0A3N4LZR4_9PEZI</name>
<organism evidence="1 2">
    <name type="scientific">Terfezia boudieri ATCC MYA-4762</name>
    <dbReference type="NCBI Taxonomy" id="1051890"/>
    <lineage>
        <taxon>Eukaryota</taxon>
        <taxon>Fungi</taxon>
        <taxon>Dikarya</taxon>
        <taxon>Ascomycota</taxon>
        <taxon>Pezizomycotina</taxon>
        <taxon>Pezizomycetes</taxon>
        <taxon>Pezizales</taxon>
        <taxon>Pezizaceae</taxon>
        <taxon>Terfezia</taxon>
    </lineage>
</organism>
<keyword evidence="2" id="KW-1185">Reference proteome</keyword>
<evidence type="ECO:0000313" key="1">
    <source>
        <dbReference type="EMBL" id="RPB28300.1"/>
    </source>
</evidence>
<gene>
    <name evidence="1" type="ORF">L211DRAFT_373705</name>
</gene>
<dbReference type="AlphaFoldDB" id="A0A3N4LZR4"/>
<accession>A0A3N4LZR4</accession>
<evidence type="ECO:0000313" key="2">
    <source>
        <dbReference type="Proteomes" id="UP000267821"/>
    </source>
</evidence>
<proteinExistence type="predicted"/>
<protein>
    <submittedName>
        <fullName evidence="1">Uncharacterized protein</fullName>
    </submittedName>
</protein>
<reference evidence="1 2" key="1">
    <citation type="journal article" date="2018" name="Nat. Ecol. Evol.">
        <title>Pezizomycetes genomes reveal the molecular basis of ectomycorrhizal truffle lifestyle.</title>
        <authorList>
            <person name="Murat C."/>
            <person name="Payen T."/>
            <person name="Noel B."/>
            <person name="Kuo A."/>
            <person name="Morin E."/>
            <person name="Chen J."/>
            <person name="Kohler A."/>
            <person name="Krizsan K."/>
            <person name="Balestrini R."/>
            <person name="Da Silva C."/>
            <person name="Montanini B."/>
            <person name="Hainaut M."/>
            <person name="Levati E."/>
            <person name="Barry K.W."/>
            <person name="Belfiori B."/>
            <person name="Cichocki N."/>
            <person name="Clum A."/>
            <person name="Dockter R.B."/>
            <person name="Fauchery L."/>
            <person name="Guy J."/>
            <person name="Iotti M."/>
            <person name="Le Tacon F."/>
            <person name="Lindquist E.A."/>
            <person name="Lipzen A."/>
            <person name="Malagnac F."/>
            <person name="Mello A."/>
            <person name="Molinier V."/>
            <person name="Miyauchi S."/>
            <person name="Poulain J."/>
            <person name="Riccioni C."/>
            <person name="Rubini A."/>
            <person name="Sitrit Y."/>
            <person name="Splivallo R."/>
            <person name="Traeger S."/>
            <person name="Wang M."/>
            <person name="Zifcakova L."/>
            <person name="Wipf D."/>
            <person name="Zambonelli A."/>
            <person name="Paolocci F."/>
            <person name="Nowrousian M."/>
            <person name="Ottonello S."/>
            <person name="Baldrian P."/>
            <person name="Spatafora J.W."/>
            <person name="Henrissat B."/>
            <person name="Nagy L.G."/>
            <person name="Aury J.M."/>
            <person name="Wincker P."/>
            <person name="Grigoriev I.V."/>
            <person name="Bonfante P."/>
            <person name="Martin F.M."/>
        </authorList>
    </citation>
    <scope>NUCLEOTIDE SEQUENCE [LARGE SCALE GENOMIC DNA]</scope>
    <source>
        <strain evidence="1 2">ATCC MYA-4762</strain>
    </source>
</reference>
<dbReference type="Proteomes" id="UP000267821">
    <property type="component" value="Unassembled WGS sequence"/>
</dbReference>
<sequence length="151" mass="16531">MHVKKRYIKFTDGHTYVPVIKAITSCSIFRMSGRSSGFRKASINLGSGSSTIIGINCGRSSIGGEEAQCLETTTSGLGESPIGTDTVVWLVHLTLPRGLFWSNCFTSGTWSFMDCFPPRSSLPSRIISPILHTNLFKSSSFWVLSFLLLCV</sequence>